<feature type="binding site" evidence="9">
    <location>
        <position position="225"/>
    </location>
    <ligand>
        <name>Mg(2+)</name>
        <dbReference type="ChEBI" id="CHEBI:18420"/>
        <label>2</label>
    </ligand>
</feature>
<dbReference type="InterPro" id="IPR035902">
    <property type="entry name" value="Nuc_phospho_transferase"/>
</dbReference>
<reference evidence="12 13" key="1">
    <citation type="submission" date="2011-03" db="EMBL/GenBank/DDBJ databases">
        <authorList>
            <person name="Muzny D."/>
            <person name="Qin X."/>
            <person name="Deng J."/>
            <person name="Jiang H."/>
            <person name="Liu Y."/>
            <person name="Qu J."/>
            <person name="Song X.-Z."/>
            <person name="Zhang L."/>
            <person name="Thornton R."/>
            <person name="Coyle M."/>
            <person name="Francisco L."/>
            <person name="Jackson L."/>
            <person name="Javaid M."/>
            <person name="Korchina V."/>
            <person name="Kovar C."/>
            <person name="Mata R."/>
            <person name="Mathew T."/>
            <person name="Ngo R."/>
            <person name="Nguyen L."/>
            <person name="Nguyen N."/>
            <person name="Okwuonu G."/>
            <person name="Ongeri F."/>
            <person name="Pham C."/>
            <person name="Simmons D."/>
            <person name="Wilczek-Boney K."/>
            <person name="Hale W."/>
            <person name="Jakkamsetti A."/>
            <person name="Pham P."/>
            <person name="Ruth R."/>
            <person name="San Lucas F."/>
            <person name="Warren J."/>
            <person name="Zhang J."/>
            <person name="Zhao Z."/>
            <person name="Zhou C."/>
            <person name="Zhu D."/>
            <person name="Lee S."/>
            <person name="Bess C."/>
            <person name="Blankenburg K."/>
            <person name="Forbes L."/>
            <person name="Fu Q."/>
            <person name="Gubbala S."/>
            <person name="Hirani K."/>
            <person name="Jayaseelan J.C."/>
            <person name="Lara F."/>
            <person name="Munidasa M."/>
            <person name="Palculict T."/>
            <person name="Patil S."/>
            <person name="Pu L.-L."/>
            <person name="Saada N."/>
            <person name="Tang L."/>
            <person name="Weissenberger G."/>
            <person name="Zhu Y."/>
            <person name="Hemphill L."/>
            <person name="Shang Y."/>
            <person name="Youmans B."/>
            <person name="Ayvaz T."/>
            <person name="Ross M."/>
            <person name="Santibanez J."/>
            <person name="Aqrawi P."/>
            <person name="Gross S."/>
            <person name="Joshi V."/>
            <person name="Fowler G."/>
            <person name="Nazareth L."/>
            <person name="Reid J."/>
            <person name="Worley K."/>
            <person name="Petrosino J."/>
            <person name="Highlander S."/>
            <person name="Gibbs R."/>
            <person name="Gibbs R."/>
        </authorList>
    </citation>
    <scope>NUCLEOTIDE SEQUENCE [LARGE SCALE GENOMIC DNA]</scope>
    <source>
        <strain evidence="12 13">83</strain>
    </source>
</reference>
<keyword evidence="4 9" id="KW-0808">Transferase</keyword>
<dbReference type="Gene3D" id="1.20.970.10">
    <property type="entry name" value="Transferase, Pyrimidine Nucleoside Phosphorylase, Chain C"/>
    <property type="match status" value="1"/>
</dbReference>
<dbReference type="PANTHER" id="PTHR43285:SF2">
    <property type="entry name" value="ANTHRANILATE PHOSPHORIBOSYLTRANSFERASE"/>
    <property type="match status" value="1"/>
</dbReference>
<comment type="function">
    <text evidence="9">Catalyzes the transfer of the phosphoribosyl group of 5-phosphorylribose-1-pyrophosphate (PRPP) to anthranilate to yield N-(5'-phosphoribosyl)-anthranilate (PRA).</text>
</comment>
<evidence type="ECO:0000259" key="10">
    <source>
        <dbReference type="Pfam" id="PF00591"/>
    </source>
</evidence>
<accession>F4D2Y4</accession>
<comment type="catalytic activity">
    <reaction evidence="7 9">
        <text>N-(5-phospho-beta-D-ribosyl)anthranilate + diphosphate = 5-phospho-alpha-D-ribose 1-diphosphate + anthranilate</text>
        <dbReference type="Rhea" id="RHEA:11768"/>
        <dbReference type="ChEBI" id="CHEBI:16567"/>
        <dbReference type="ChEBI" id="CHEBI:18277"/>
        <dbReference type="ChEBI" id="CHEBI:33019"/>
        <dbReference type="ChEBI" id="CHEBI:58017"/>
        <dbReference type="EC" id="2.4.2.18"/>
    </reaction>
</comment>
<dbReference type="PANTHER" id="PTHR43285">
    <property type="entry name" value="ANTHRANILATE PHOSPHORIBOSYLTRANSFERASE"/>
    <property type="match status" value="1"/>
</dbReference>
<organism evidence="12 13">
    <name type="scientific">Helicobacter pylori 83</name>
    <dbReference type="NCBI Taxonomy" id="585538"/>
    <lineage>
        <taxon>Bacteria</taxon>
        <taxon>Pseudomonadati</taxon>
        <taxon>Campylobacterota</taxon>
        <taxon>Epsilonproteobacteria</taxon>
        <taxon>Campylobacterales</taxon>
        <taxon>Helicobacteraceae</taxon>
        <taxon>Helicobacter</taxon>
    </lineage>
</organism>
<evidence type="ECO:0000256" key="6">
    <source>
        <dbReference type="ARBA" id="ARBA00023141"/>
    </source>
</evidence>
<comment type="similarity">
    <text evidence="8">In the C-terminal section; belongs to the anthranilate phosphoribosyltransferase family.</text>
</comment>
<dbReference type="Pfam" id="PF02885">
    <property type="entry name" value="Glycos_trans_3N"/>
    <property type="match status" value="1"/>
</dbReference>
<dbReference type="EMBL" id="CP002605">
    <property type="protein sequence ID" value="AEE70900.1"/>
    <property type="molecule type" value="Genomic_DNA"/>
</dbReference>
<comment type="similarity">
    <text evidence="9">Belongs to the anthranilate phosphoribosyltransferase family.</text>
</comment>
<dbReference type="HOGENOM" id="CLU_034315_2_1_7"/>
<feature type="binding site" evidence="9">
    <location>
        <begin position="83"/>
        <end position="84"/>
    </location>
    <ligand>
        <name>5-phospho-alpha-D-ribose 1-diphosphate</name>
        <dbReference type="ChEBI" id="CHEBI:58017"/>
    </ligand>
</feature>
<evidence type="ECO:0000256" key="5">
    <source>
        <dbReference type="ARBA" id="ARBA00022822"/>
    </source>
</evidence>
<keyword evidence="6 9" id="KW-0057">Aromatic amino acid biosynthesis</keyword>
<dbReference type="GO" id="GO:0004048">
    <property type="term" value="F:anthranilate phosphoribosyltransferase activity"/>
    <property type="evidence" value="ECO:0007669"/>
    <property type="project" value="UniProtKB-UniRule"/>
</dbReference>
<dbReference type="PATRIC" id="fig|585538.3.peg.1327"/>
<feature type="binding site" evidence="9">
    <location>
        <position position="80"/>
    </location>
    <ligand>
        <name>anthranilate</name>
        <dbReference type="ChEBI" id="CHEBI:16567"/>
        <label>1</label>
    </ligand>
</feature>
<dbReference type="InterPro" id="IPR000312">
    <property type="entry name" value="Glycosyl_Trfase_fam3"/>
</dbReference>
<evidence type="ECO:0000256" key="2">
    <source>
        <dbReference type="ARBA" id="ARBA00022605"/>
    </source>
</evidence>
<dbReference type="GO" id="GO:0000287">
    <property type="term" value="F:magnesium ion binding"/>
    <property type="evidence" value="ECO:0007669"/>
    <property type="project" value="UniProtKB-UniRule"/>
</dbReference>
<feature type="binding site" evidence="9">
    <location>
        <position position="166"/>
    </location>
    <ligand>
        <name>anthranilate</name>
        <dbReference type="ChEBI" id="CHEBI:16567"/>
        <label>2</label>
    </ligand>
</feature>
<dbReference type="GO" id="GO:0000162">
    <property type="term" value="P:L-tryptophan biosynthetic process"/>
    <property type="evidence" value="ECO:0007669"/>
    <property type="project" value="UniProtKB-UniRule"/>
</dbReference>
<dbReference type="Pfam" id="PF00591">
    <property type="entry name" value="Glycos_transf_3"/>
    <property type="match status" value="1"/>
</dbReference>
<comment type="subunit">
    <text evidence="9">Homodimer.</text>
</comment>
<keyword evidence="9" id="KW-0460">Magnesium</keyword>
<evidence type="ECO:0000256" key="7">
    <source>
        <dbReference type="ARBA" id="ARBA00052328"/>
    </source>
</evidence>
<feature type="domain" description="Glycosyl transferase family 3 N-terminal" evidence="11">
    <location>
        <begin position="3"/>
        <end position="65"/>
    </location>
</feature>
<dbReference type="SUPFAM" id="SSF52418">
    <property type="entry name" value="Nucleoside phosphorylase/phosphoribosyltransferase catalytic domain"/>
    <property type="match status" value="1"/>
</dbReference>
<dbReference type="AlphaFoldDB" id="F4D2Y4"/>
<evidence type="ECO:0000256" key="8">
    <source>
        <dbReference type="ARBA" id="ARBA00061188"/>
    </source>
</evidence>
<evidence type="ECO:0000256" key="4">
    <source>
        <dbReference type="ARBA" id="ARBA00022679"/>
    </source>
</evidence>
<evidence type="ECO:0000256" key="9">
    <source>
        <dbReference type="HAMAP-Rule" id="MF_00211"/>
    </source>
</evidence>
<dbReference type="InterPro" id="IPR036320">
    <property type="entry name" value="Glycosyl_Trfase_fam3_N_dom_sf"/>
</dbReference>
<feature type="binding site" evidence="9">
    <location>
        <begin position="90"/>
        <end position="93"/>
    </location>
    <ligand>
        <name>5-phospho-alpha-D-ribose 1-diphosphate</name>
        <dbReference type="ChEBI" id="CHEBI:58017"/>
    </ligand>
</feature>
<name>F4D2Y4_HELPX</name>
<proteinExistence type="inferred from homology"/>
<sequence>MMKDILNALYHQKDLNDGEVKKLFTLIINEKVSPAQLGAVLCALKIKGESFKEISVAATTLLEHAPKPFDSGLDLIDNCGTGGDGLKTINISTIAALIASSMGLSMAKHGSRSVSSHSGSADLLENLGVNIEMNPTQLENCFKQTHFGFLFAPLYHQSFKKSAPLRKELFTKTIFNCLGPLINPLRPKIQLLGVYDKSLCKTMALALKALGVKRAMVVNGEGTDEIVLHGITHACELKNSEILEYDLSAKDFDLPPYDLKELQIENAQESVQACLDILENKGKDSHTMVVAANVASLLYLSHKAKDLKEGVSMTLEHLKTKAPYTHLQKIIRISHA</sequence>
<evidence type="ECO:0000256" key="1">
    <source>
        <dbReference type="ARBA" id="ARBA00004907"/>
    </source>
</evidence>
<gene>
    <name evidence="9 12" type="primary">trpD</name>
    <name evidence="12" type="ORF">HMPREF0462_1296</name>
</gene>
<dbReference type="SUPFAM" id="SSF47648">
    <property type="entry name" value="Nucleoside phosphorylase/phosphoribosyltransferase N-terminal domain"/>
    <property type="match status" value="1"/>
</dbReference>
<feature type="binding site" evidence="9">
    <location>
        <position position="120"/>
    </location>
    <ligand>
        <name>5-phospho-alpha-D-ribose 1-diphosphate</name>
        <dbReference type="ChEBI" id="CHEBI:58017"/>
    </ligand>
</feature>
<dbReference type="Gene3D" id="3.40.1030.10">
    <property type="entry name" value="Nucleoside phosphorylase/phosphoribosyltransferase catalytic domain"/>
    <property type="match status" value="1"/>
</dbReference>
<feature type="binding site" evidence="9">
    <location>
        <position position="92"/>
    </location>
    <ligand>
        <name>Mg(2+)</name>
        <dbReference type="ChEBI" id="CHEBI:18420"/>
        <label>1</label>
    </ligand>
</feature>
<evidence type="ECO:0000313" key="12">
    <source>
        <dbReference type="EMBL" id="AEE70900.1"/>
    </source>
</evidence>
<protein>
    <recommendedName>
        <fullName evidence="9">Anthranilate phosphoribosyltransferase</fullName>
        <ecNumber evidence="9">2.4.2.18</ecNumber>
    </recommendedName>
</protein>
<dbReference type="KEGG" id="hpx:HMPREF0462_1296"/>
<evidence type="ECO:0000259" key="11">
    <source>
        <dbReference type="Pfam" id="PF02885"/>
    </source>
</evidence>
<evidence type="ECO:0000256" key="3">
    <source>
        <dbReference type="ARBA" id="ARBA00022676"/>
    </source>
</evidence>
<dbReference type="EC" id="2.4.2.18" evidence="9"/>
<feature type="domain" description="Glycosyl transferase family 3" evidence="10">
    <location>
        <begin position="74"/>
        <end position="320"/>
    </location>
</feature>
<keyword evidence="2 9" id="KW-0028">Amino-acid biosynthesis</keyword>
<dbReference type="GO" id="GO:0005829">
    <property type="term" value="C:cytosol"/>
    <property type="evidence" value="ECO:0007669"/>
    <property type="project" value="TreeGrafter"/>
</dbReference>
<dbReference type="InterPro" id="IPR005940">
    <property type="entry name" value="Anthranilate_Pribosyl_Tfrase"/>
</dbReference>
<feature type="binding site" evidence="9">
    <location>
        <position position="80"/>
    </location>
    <ligand>
        <name>5-phospho-alpha-D-ribose 1-diphosphate</name>
        <dbReference type="ChEBI" id="CHEBI:58017"/>
    </ligand>
</feature>
<dbReference type="FunFam" id="3.40.1030.10:FF:000002">
    <property type="entry name" value="Anthranilate phosphoribosyltransferase"/>
    <property type="match status" value="1"/>
</dbReference>
<comment type="cofactor">
    <cofactor evidence="9">
        <name>Mg(2+)</name>
        <dbReference type="ChEBI" id="CHEBI:18420"/>
    </cofactor>
    <text evidence="9">Binds 2 magnesium ions per monomer.</text>
</comment>
<keyword evidence="9" id="KW-0479">Metal-binding</keyword>
<comment type="caution">
    <text evidence="9">Lacks conserved residue(s) required for the propagation of feature annotation.</text>
</comment>
<dbReference type="HAMAP" id="MF_00211">
    <property type="entry name" value="TrpD"/>
    <property type="match status" value="1"/>
</dbReference>
<dbReference type="UniPathway" id="UPA00035">
    <property type="reaction ID" value="UER00041"/>
</dbReference>
<feature type="binding site" evidence="9">
    <location>
        <position position="225"/>
    </location>
    <ligand>
        <name>Mg(2+)</name>
        <dbReference type="ChEBI" id="CHEBI:18420"/>
        <label>1</label>
    </ligand>
</feature>
<keyword evidence="3 9" id="KW-0328">Glycosyltransferase</keyword>
<evidence type="ECO:0000313" key="13">
    <source>
        <dbReference type="Proteomes" id="UP000008459"/>
    </source>
</evidence>
<feature type="binding site" evidence="9">
    <location>
        <position position="224"/>
    </location>
    <ligand>
        <name>Mg(2+)</name>
        <dbReference type="ChEBI" id="CHEBI:18420"/>
        <label>2</label>
    </ligand>
</feature>
<dbReference type="Proteomes" id="UP000008459">
    <property type="component" value="Chromosome"/>
</dbReference>
<dbReference type="InterPro" id="IPR017459">
    <property type="entry name" value="Glycosyl_Trfase_fam3_N_dom"/>
</dbReference>
<keyword evidence="5 9" id="KW-0822">Tryptophan biosynthesis</keyword>
<dbReference type="NCBIfam" id="TIGR01245">
    <property type="entry name" value="trpD"/>
    <property type="match status" value="1"/>
</dbReference>
<comment type="pathway">
    <text evidence="1 9">Amino-acid biosynthesis; L-tryptophan biosynthesis; L-tryptophan from chorismate: step 2/5.</text>
</comment>
<feature type="binding site" evidence="9">
    <location>
        <begin position="108"/>
        <end position="116"/>
    </location>
    <ligand>
        <name>5-phospho-alpha-D-ribose 1-diphosphate</name>
        <dbReference type="ChEBI" id="CHEBI:58017"/>
    </ligand>
</feature>
<feature type="binding site" evidence="9">
    <location>
        <position position="88"/>
    </location>
    <ligand>
        <name>5-phospho-alpha-D-ribose 1-diphosphate</name>
        <dbReference type="ChEBI" id="CHEBI:58017"/>
    </ligand>
</feature>